<feature type="chain" id="PRO_5018297897" evidence="2">
    <location>
        <begin position="23"/>
        <end position="320"/>
    </location>
</feature>
<feature type="domain" description="AB hydrolase-1" evidence="3">
    <location>
        <begin position="66"/>
        <end position="303"/>
    </location>
</feature>
<dbReference type="Proteomes" id="UP000273778">
    <property type="component" value="Chromosome"/>
</dbReference>
<dbReference type="Gene3D" id="3.40.50.1820">
    <property type="entry name" value="alpha/beta hydrolase"/>
    <property type="match status" value="1"/>
</dbReference>
<keyword evidence="2" id="KW-0732">Signal</keyword>
<dbReference type="EMBL" id="CP034073">
    <property type="protein sequence ID" value="AZG35897.1"/>
    <property type="molecule type" value="Genomic_DNA"/>
</dbReference>
<evidence type="ECO:0000313" key="7">
    <source>
        <dbReference type="Proteomes" id="UP000278855"/>
    </source>
</evidence>
<dbReference type="InterPro" id="IPR000073">
    <property type="entry name" value="AB_hydrolase_1"/>
</dbReference>
<proteinExistence type="predicted"/>
<dbReference type="RefSeq" id="WP_124013756.1">
    <property type="nucleotide sequence ID" value="NZ_CP034073.1"/>
</dbReference>
<evidence type="ECO:0000259" key="3">
    <source>
        <dbReference type="Pfam" id="PF00561"/>
    </source>
</evidence>
<dbReference type="PANTHER" id="PTHR43329">
    <property type="entry name" value="EPOXIDE HYDROLASE"/>
    <property type="match status" value="1"/>
</dbReference>
<dbReference type="AlphaFoldDB" id="A0A3N4DE51"/>
<evidence type="ECO:0000313" key="4">
    <source>
        <dbReference type="EMBL" id="AZG35897.1"/>
    </source>
</evidence>
<keyword evidence="6" id="KW-1185">Reference proteome</keyword>
<evidence type="ECO:0000256" key="2">
    <source>
        <dbReference type="SAM" id="SignalP"/>
    </source>
</evidence>
<gene>
    <name evidence="5" type="ORF">EGC77_17670</name>
    <name evidence="4" type="ORF">EGC80_14095</name>
</gene>
<reference evidence="7" key="2">
    <citation type="submission" date="2018-11" db="EMBL/GenBank/DDBJ databases">
        <title>Shewanella sp. R106.</title>
        <authorList>
            <person name="Hwang Y.J."/>
            <person name="Hwang C.Y."/>
        </authorList>
    </citation>
    <scope>NUCLEOTIDE SEQUENCE [LARGE SCALE GENOMIC DNA]</scope>
    <source>
        <strain evidence="7">R106</strain>
    </source>
</reference>
<dbReference type="KEGG" id="spsr:EGC80_14095"/>
<evidence type="ECO:0000256" key="1">
    <source>
        <dbReference type="ARBA" id="ARBA00022801"/>
    </source>
</evidence>
<dbReference type="EMBL" id="RKKB01000014">
    <property type="protein sequence ID" value="RPA23746.1"/>
    <property type="molecule type" value="Genomic_DNA"/>
</dbReference>
<dbReference type="InterPro" id="IPR029058">
    <property type="entry name" value="AB_hydrolase_fold"/>
</dbReference>
<feature type="signal peptide" evidence="2">
    <location>
        <begin position="1"/>
        <end position="22"/>
    </location>
</feature>
<dbReference type="Pfam" id="PF00561">
    <property type="entry name" value="Abhydrolase_1"/>
    <property type="match status" value="1"/>
</dbReference>
<keyword evidence="1 5" id="KW-0378">Hydrolase</keyword>
<sequence>MSKIKKTLLSLAAVSVSVCVLAGVMFYATDIAKGDLPATDPQSYTTIEANGLSFAVDIRGDKTGTPVILLHGFPESAVMWDSFMDELTANGYYAIAPNQRGYSAGSRPDDVEQYQLKYLTSDVIAIADQLELEAFHLIGHDWGAAVGWQVAAENPDRVISYAAISVPHIDAFGKAYREDTTQYEASAYIRFFQKPILPEFMMAKSDYERLRSIWTQHDAAEIEHYVGILGQEKALTSAINWYRANFPVFTNGLDVGKVNVPVTFIWGNKDHALKRSGVDDTRNYVEADYQFIEMDAGHWIIQEKYQELTGHLLTHLAKYK</sequence>
<dbReference type="OrthoDB" id="5296151at2"/>
<evidence type="ECO:0000313" key="6">
    <source>
        <dbReference type="Proteomes" id="UP000273778"/>
    </source>
</evidence>
<dbReference type="Proteomes" id="UP000278855">
    <property type="component" value="Unassembled WGS sequence"/>
</dbReference>
<dbReference type="InterPro" id="IPR000639">
    <property type="entry name" value="Epox_hydrolase-like"/>
</dbReference>
<accession>A0A3N4DE51</accession>
<dbReference type="GO" id="GO:0016787">
    <property type="term" value="F:hydrolase activity"/>
    <property type="evidence" value="ECO:0007669"/>
    <property type="project" value="UniProtKB-KW"/>
</dbReference>
<evidence type="ECO:0000313" key="5">
    <source>
        <dbReference type="EMBL" id="RPA23746.1"/>
    </source>
</evidence>
<protein>
    <submittedName>
        <fullName evidence="5">Alpha/beta fold hydrolase</fullName>
    </submittedName>
</protein>
<reference evidence="4 6" key="1">
    <citation type="submission" date="2018-11" db="EMBL/GenBank/DDBJ databases">
        <title>Shewanella sp. M2.</title>
        <authorList>
            <person name="Hwang Y.J."/>
            <person name="Hwang C.Y."/>
        </authorList>
    </citation>
    <scope>NUCLEOTIDE SEQUENCE [LARGE SCALE GENOMIC DNA]</scope>
    <source>
        <strain evidence="4 6">M2</strain>
    </source>
</reference>
<reference evidence="5" key="3">
    <citation type="submission" date="2018-11" db="EMBL/GenBank/DDBJ databases">
        <authorList>
            <person name="Hwang Y.J."/>
            <person name="Hwang C.Y."/>
        </authorList>
    </citation>
    <scope>NUCLEOTIDE SEQUENCE</scope>
    <source>
        <strain evidence="5">R106</strain>
    </source>
</reference>
<organism evidence="5 7">
    <name type="scientific">Shewanella psychromarinicola</name>
    <dbReference type="NCBI Taxonomy" id="2487742"/>
    <lineage>
        <taxon>Bacteria</taxon>
        <taxon>Pseudomonadati</taxon>
        <taxon>Pseudomonadota</taxon>
        <taxon>Gammaproteobacteria</taxon>
        <taxon>Alteromonadales</taxon>
        <taxon>Shewanellaceae</taxon>
        <taxon>Shewanella</taxon>
    </lineage>
</organism>
<name>A0A3N4DE51_9GAMM</name>
<dbReference type="SUPFAM" id="SSF53474">
    <property type="entry name" value="alpha/beta-Hydrolases"/>
    <property type="match status" value="1"/>
</dbReference>
<dbReference type="PRINTS" id="PR00412">
    <property type="entry name" value="EPOXHYDRLASE"/>
</dbReference>